<dbReference type="InterPro" id="IPR011761">
    <property type="entry name" value="ATP-grasp"/>
</dbReference>
<protein>
    <submittedName>
        <fullName evidence="7">ATP-grasp domain-containing protein</fullName>
    </submittedName>
</protein>
<dbReference type="SUPFAM" id="SSF52440">
    <property type="entry name" value="PreATP-grasp domain"/>
    <property type="match status" value="1"/>
</dbReference>
<dbReference type="InterPro" id="IPR013815">
    <property type="entry name" value="ATP_grasp_subdomain_1"/>
</dbReference>
<dbReference type="GO" id="GO:0006164">
    <property type="term" value="P:purine nucleotide biosynthetic process"/>
    <property type="evidence" value="ECO:0007669"/>
    <property type="project" value="UniProtKB-KW"/>
</dbReference>
<evidence type="ECO:0000259" key="6">
    <source>
        <dbReference type="PROSITE" id="PS50975"/>
    </source>
</evidence>
<comment type="pathway">
    <text evidence="4">Purine metabolism.</text>
</comment>
<evidence type="ECO:0000256" key="5">
    <source>
        <dbReference type="PROSITE-ProRule" id="PRU00409"/>
    </source>
</evidence>
<feature type="non-terminal residue" evidence="7">
    <location>
        <position position="195"/>
    </location>
</feature>
<dbReference type="Gene3D" id="3.30.1490.20">
    <property type="entry name" value="ATP-grasp fold, A domain"/>
    <property type="match status" value="1"/>
</dbReference>
<reference evidence="7" key="2">
    <citation type="journal article" date="2021" name="PeerJ">
        <title>Extensive microbial diversity within the chicken gut microbiome revealed by metagenomics and culture.</title>
        <authorList>
            <person name="Gilroy R."/>
            <person name="Ravi A."/>
            <person name="Getino M."/>
            <person name="Pursley I."/>
            <person name="Horton D.L."/>
            <person name="Alikhan N.F."/>
            <person name="Baker D."/>
            <person name="Gharbi K."/>
            <person name="Hall N."/>
            <person name="Watson M."/>
            <person name="Adriaenssens E.M."/>
            <person name="Foster-Nyarko E."/>
            <person name="Jarju S."/>
            <person name="Secka A."/>
            <person name="Antonio M."/>
            <person name="Oren A."/>
            <person name="Chaudhuri R.R."/>
            <person name="La Ragione R."/>
            <person name="Hildebrand F."/>
            <person name="Pallen M.J."/>
        </authorList>
    </citation>
    <scope>NUCLEOTIDE SEQUENCE</scope>
    <source>
        <strain evidence="7">F6-4510</strain>
    </source>
</reference>
<evidence type="ECO:0000256" key="1">
    <source>
        <dbReference type="ARBA" id="ARBA00022741"/>
    </source>
</evidence>
<keyword evidence="1 5" id="KW-0547">Nucleotide-binding</keyword>
<dbReference type="PANTHER" id="PTHR11609">
    <property type="entry name" value="PURINE BIOSYNTHESIS PROTEIN 6/7, PUR6/7"/>
    <property type="match status" value="1"/>
</dbReference>
<organism evidence="7 8">
    <name type="scientific">Candidatus Fimicola merdigallinarum</name>
    <dbReference type="NCBI Taxonomy" id="2840819"/>
    <lineage>
        <taxon>Bacteria</taxon>
        <taxon>Bacillati</taxon>
        <taxon>Bacillota</taxon>
        <taxon>Clostridia</taxon>
        <taxon>Lachnospirales</taxon>
        <taxon>Lachnospiraceae</taxon>
        <taxon>Lachnospiraceae incertae sedis</taxon>
        <taxon>Candidatus Fimicola</taxon>
    </lineage>
</organism>
<dbReference type="InterPro" id="IPR016185">
    <property type="entry name" value="PreATP-grasp_dom_sf"/>
</dbReference>
<dbReference type="InterPro" id="IPR003135">
    <property type="entry name" value="ATP-grasp_carboxylate-amine"/>
</dbReference>
<dbReference type="InterPro" id="IPR054350">
    <property type="entry name" value="PurT/PurK_preATP-grasp"/>
</dbReference>
<evidence type="ECO:0000313" key="7">
    <source>
        <dbReference type="EMBL" id="MBO8434832.1"/>
    </source>
</evidence>
<dbReference type="Pfam" id="PF22660">
    <property type="entry name" value="RS_preATP-grasp-like"/>
    <property type="match status" value="1"/>
</dbReference>
<keyword evidence="3 5" id="KW-0067">ATP-binding</keyword>
<evidence type="ECO:0000256" key="4">
    <source>
        <dbReference type="ARBA" id="ARBA00025704"/>
    </source>
</evidence>
<accession>A0A9D9DXK6</accession>
<dbReference type="GO" id="GO:0005524">
    <property type="term" value="F:ATP binding"/>
    <property type="evidence" value="ECO:0007669"/>
    <property type="project" value="UniProtKB-UniRule"/>
</dbReference>
<dbReference type="GO" id="GO:0046872">
    <property type="term" value="F:metal ion binding"/>
    <property type="evidence" value="ECO:0007669"/>
    <property type="project" value="InterPro"/>
</dbReference>
<dbReference type="Gene3D" id="3.40.50.20">
    <property type="match status" value="1"/>
</dbReference>
<dbReference type="EMBL" id="JADIMX010000111">
    <property type="protein sequence ID" value="MBO8434832.1"/>
    <property type="molecule type" value="Genomic_DNA"/>
</dbReference>
<evidence type="ECO:0000256" key="2">
    <source>
        <dbReference type="ARBA" id="ARBA00022755"/>
    </source>
</evidence>
<gene>
    <name evidence="7" type="ORF">IAC55_05890</name>
</gene>
<sequence>MENIEKKLGIIGGGQLGKMMIQEAKKMGFYVTILDPTEKCPAHTLVDEHIIANFDDEKAIRLLAEKSDVITYEFEHIGADILEQLENEGKKIYPTPKSLKIIQNKYTQKSLLLEHNIPMAEFSKIETTEDIINIGKVYGYPFLLKSCTGGYDGKGNFVVHSESQVLDGFNALGGGKIPLMAEKFFPFIMEISVLA</sequence>
<dbReference type="Proteomes" id="UP000823611">
    <property type="component" value="Unassembled WGS sequence"/>
</dbReference>
<name>A0A9D9DXK6_9FIRM</name>
<reference evidence="7" key="1">
    <citation type="submission" date="2020-10" db="EMBL/GenBank/DDBJ databases">
        <authorList>
            <person name="Gilroy R."/>
        </authorList>
    </citation>
    <scope>NUCLEOTIDE SEQUENCE</scope>
    <source>
        <strain evidence="7">F6-4510</strain>
    </source>
</reference>
<dbReference type="SUPFAM" id="SSF56059">
    <property type="entry name" value="Glutathione synthetase ATP-binding domain-like"/>
    <property type="match status" value="1"/>
</dbReference>
<evidence type="ECO:0000256" key="3">
    <source>
        <dbReference type="ARBA" id="ARBA00022840"/>
    </source>
</evidence>
<dbReference type="PANTHER" id="PTHR11609:SF5">
    <property type="entry name" value="PHOSPHORIBOSYLAMINOIMIDAZOLE CARBOXYLASE"/>
    <property type="match status" value="1"/>
</dbReference>
<dbReference type="PROSITE" id="PS50975">
    <property type="entry name" value="ATP_GRASP"/>
    <property type="match status" value="1"/>
</dbReference>
<proteinExistence type="predicted"/>
<keyword evidence="2" id="KW-0658">Purine biosynthesis</keyword>
<dbReference type="AlphaFoldDB" id="A0A9D9DXK6"/>
<dbReference type="Pfam" id="PF02222">
    <property type="entry name" value="ATP-grasp"/>
    <property type="match status" value="1"/>
</dbReference>
<feature type="domain" description="ATP-grasp" evidence="6">
    <location>
        <begin position="109"/>
        <end position="164"/>
    </location>
</feature>
<evidence type="ECO:0000313" key="8">
    <source>
        <dbReference type="Proteomes" id="UP000823611"/>
    </source>
</evidence>
<comment type="caution">
    <text evidence="7">The sequence shown here is derived from an EMBL/GenBank/DDBJ whole genome shotgun (WGS) entry which is preliminary data.</text>
</comment>